<dbReference type="GO" id="GO:0006357">
    <property type="term" value="P:regulation of transcription by RNA polymerase II"/>
    <property type="evidence" value="ECO:0007669"/>
    <property type="project" value="TreeGrafter"/>
</dbReference>
<keyword evidence="2 5" id="KW-0863">Zinc-finger</keyword>
<evidence type="ECO:0000256" key="4">
    <source>
        <dbReference type="ARBA" id="ARBA00023125"/>
    </source>
</evidence>
<dbReference type="Proteomes" id="UP000504635">
    <property type="component" value="Unplaced"/>
</dbReference>
<sequence length="233" mass="25648">MSAKKCSVPGCINGKPKRHRFPKSDPAIFRQWLVKIDSAKLFSMDNETIYRLCRVCDKHFTRDCIVEGTKRGLKRTAVPTLYLPASRSASCEIIPQPGTSSEGYEIDVPSSIPTLMDHDYIAYESPKTATKSVANTSPIVHKTGSAASRSASSDIIPQPGTSSEDYEIDVPSSVPTLMDHDYIAYESPKTATKSVANTSPIVYKTGSAGNKNKYIYTGCFKKHVLFLVQRFPT</sequence>
<dbReference type="GO" id="GO:0003700">
    <property type="term" value="F:DNA-binding transcription factor activity"/>
    <property type="evidence" value="ECO:0007669"/>
    <property type="project" value="TreeGrafter"/>
</dbReference>
<dbReference type="KEGG" id="soy:115883920"/>
<dbReference type="OrthoDB" id="6778994at2759"/>
<dbReference type="GO" id="GO:0008270">
    <property type="term" value="F:zinc ion binding"/>
    <property type="evidence" value="ECO:0007669"/>
    <property type="project" value="UniProtKB-KW"/>
</dbReference>
<evidence type="ECO:0000256" key="3">
    <source>
        <dbReference type="ARBA" id="ARBA00022833"/>
    </source>
</evidence>
<keyword evidence="7" id="KW-1185">Reference proteome</keyword>
<evidence type="ECO:0000256" key="2">
    <source>
        <dbReference type="ARBA" id="ARBA00022771"/>
    </source>
</evidence>
<evidence type="ECO:0000259" key="6">
    <source>
        <dbReference type="PROSITE" id="PS50950"/>
    </source>
</evidence>
<dbReference type="SUPFAM" id="SSF57716">
    <property type="entry name" value="Glucocorticoid receptor-like (DNA-binding domain)"/>
    <property type="match status" value="1"/>
</dbReference>
<proteinExistence type="predicted"/>
<dbReference type="SMART" id="SM00692">
    <property type="entry name" value="DM3"/>
    <property type="match status" value="1"/>
</dbReference>
<reference evidence="8" key="1">
    <citation type="submission" date="2025-08" db="UniProtKB">
        <authorList>
            <consortium name="RefSeq"/>
        </authorList>
    </citation>
    <scope>IDENTIFICATION</scope>
    <source>
        <tissue evidence="8">Gonads</tissue>
    </source>
</reference>
<protein>
    <submittedName>
        <fullName evidence="8">THAP domain-containing protein 1-like</fullName>
    </submittedName>
</protein>
<dbReference type="InterPro" id="IPR006612">
    <property type="entry name" value="THAP_Znf"/>
</dbReference>
<dbReference type="AlphaFoldDB" id="A0A6J2Y3D5"/>
<dbReference type="PANTHER" id="PTHR46600">
    <property type="entry name" value="THAP DOMAIN-CONTAINING"/>
    <property type="match status" value="1"/>
</dbReference>
<organism evidence="7 8">
    <name type="scientific">Sitophilus oryzae</name>
    <name type="common">Rice weevil</name>
    <name type="synonym">Curculio oryzae</name>
    <dbReference type="NCBI Taxonomy" id="7048"/>
    <lineage>
        <taxon>Eukaryota</taxon>
        <taxon>Metazoa</taxon>
        <taxon>Ecdysozoa</taxon>
        <taxon>Arthropoda</taxon>
        <taxon>Hexapoda</taxon>
        <taxon>Insecta</taxon>
        <taxon>Pterygota</taxon>
        <taxon>Neoptera</taxon>
        <taxon>Endopterygota</taxon>
        <taxon>Coleoptera</taxon>
        <taxon>Polyphaga</taxon>
        <taxon>Cucujiformia</taxon>
        <taxon>Curculionidae</taxon>
        <taxon>Dryophthorinae</taxon>
        <taxon>Sitophilus</taxon>
    </lineage>
</organism>
<gene>
    <name evidence="8" type="primary">LOC115883920</name>
</gene>
<dbReference type="InterPro" id="IPR026516">
    <property type="entry name" value="THAP1/10"/>
</dbReference>
<dbReference type="PANTHER" id="PTHR46600:SF7">
    <property type="entry name" value="SI:DKEY-228B2.6-RELATED"/>
    <property type="match status" value="1"/>
</dbReference>
<dbReference type="GO" id="GO:0000978">
    <property type="term" value="F:RNA polymerase II cis-regulatory region sequence-specific DNA binding"/>
    <property type="evidence" value="ECO:0007669"/>
    <property type="project" value="TreeGrafter"/>
</dbReference>
<dbReference type="Pfam" id="PF05485">
    <property type="entry name" value="THAP"/>
    <property type="match status" value="1"/>
</dbReference>
<dbReference type="SMART" id="SM00980">
    <property type="entry name" value="THAP"/>
    <property type="match status" value="1"/>
</dbReference>
<feature type="domain" description="THAP-type" evidence="6">
    <location>
        <begin position="1"/>
        <end position="82"/>
    </location>
</feature>
<evidence type="ECO:0000256" key="1">
    <source>
        <dbReference type="ARBA" id="ARBA00022723"/>
    </source>
</evidence>
<evidence type="ECO:0000256" key="5">
    <source>
        <dbReference type="PROSITE-ProRule" id="PRU00309"/>
    </source>
</evidence>
<dbReference type="GeneID" id="115883920"/>
<name>A0A6J2Y3D5_SITOR</name>
<keyword evidence="1" id="KW-0479">Metal-binding</keyword>
<dbReference type="InParanoid" id="A0A6J2Y3D5"/>
<dbReference type="RefSeq" id="XP_030758212.1">
    <property type="nucleotide sequence ID" value="XM_030902352.1"/>
</dbReference>
<accession>A0A6J2Y3D5</accession>
<keyword evidence="3" id="KW-0862">Zinc</keyword>
<evidence type="ECO:0000313" key="8">
    <source>
        <dbReference type="RefSeq" id="XP_030758212.1"/>
    </source>
</evidence>
<dbReference type="PROSITE" id="PS50950">
    <property type="entry name" value="ZF_THAP"/>
    <property type="match status" value="1"/>
</dbReference>
<dbReference type="GO" id="GO:0005634">
    <property type="term" value="C:nucleus"/>
    <property type="evidence" value="ECO:0007669"/>
    <property type="project" value="TreeGrafter"/>
</dbReference>
<keyword evidence="4 5" id="KW-0238">DNA-binding</keyword>
<evidence type="ECO:0000313" key="7">
    <source>
        <dbReference type="Proteomes" id="UP000504635"/>
    </source>
</evidence>